<reference evidence="2" key="2">
    <citation type="submission" date="2024-01" db="EMBL/GenBank/DDBJ databases">
        <title>Roseobacter fucihabitans sp. nov., isolated from the brown alga Fucus spiralis.</title>
        <authorList>
            <person name="Hahnke S."/>
            <person name="Berger M."/>
            <person name="Schlingloff A."/>
            <person name="Athale I."/>
            <person name="Neumann-Schaal M."/>
            <person name="Adenaya A."/>
            <person name="Poehlein A."/>
            <person name="Daniel R."/>
            <person name="Pertersen J."/>
            <person name="Brinkhoff T."/>
        </authorList>
    </citation>
    <scope>NUCLEOTIDE SEQUENCE [LARGE SCALE GENOMIC DNA]</scope>
    <source>
        <strain evidence="2">B14</strain>
    </source>
</reference>
<accession>A0ABZ2BU49</accession>
<dbReference type="RefSeq" id="WP_338469275.1">
    <property type="nucleotide sequence ID" value="NZ_CP143423.1"/>
</dbReference>
<evidence type="ECO:0000313" key="2">
    <source>
        <dbReference type="Proteomes" id="UP001318682"/>
    </source>
</evidence>
<gene>
    <name evidence="1" type="ORF">ROLI_014790</name>
</gene>
<dbReference type="EMBL" id="CP143423">
    <property type="protein sequence ID" value="WVX48399.1"/>
    <property type="molecule type" value="Genomic_DNA"/>
</dbReference>
<name>A0ABZ2BU49_9RHOB</name>
<organism evidence="1 2">
    <name type="scientific">Roseobacter fucihabitans</name>
    <dbReference type="NCBI Taxonomy" id="1537242"/>
    <lineage>
        <taxon>Bacteria</taxon>
        <taxon>Pseudomonadati</taxon>
        <taxon>Pseudomonadota</taxon>
        <taxon>Alphaproteobacteria</taxon>
        <taxon>Rhodobacterales</taxon>
        <taxon>Roseobacteraceae</taxon>
        <taxon>Roseobacter</taxon>
    </lineage>
</organism>
<sequence>MSATWCTPTELKASGHCSSAGTSAFTTKKELSRIDKRIDALLGRIVNAQSDAIVPVYEGEIVALERGKAILAEQMQKQAEPKGSFEEKLEPAIMFLASPWKIWETPGSAQVNLRRLVLKLALKTRIKYCRNDGARTPEISFPFIALRAVSDPKVCFGADGGTRTRTIIRSRDFLTRYDFRRRRNTPFVVWTIPSPSPVPRS</sequence>
<keyword evidence="2" id="KW-1185">Reference proteome</keyword>
<protein>
    <submittedName>
        <fullName evidence="1">Uncharacterized protein</fullName>
    </submittedName>
</protein>
<dbReference type="Proteomes" id="UP001318682">
    <property type="component" value="Chromosome"/>
</dbReference>
<proteinExistence type="predicted"/>
<reference evidence="1 2" key="1">
    <citation type="submission" date="2015-07" db="EMBL/GenBank/DDBJ databases">
        <authorList>
            <person name="Voget S."/>
            <person name="Dogs M."/>
            <person name="Brinkhoff T.H."/>
            <person name="Daniel R."/>
        </authorList>
    </citation>
    <scope>NUCLEOTIDE SEQUENCE [LARGE SCALE GENOMIC DNA]</scope>
    <source>
        <strain evidence="1 2">B14</strain>
    </source>
</reference>
<evidence type="ECO:0000313" key="1">
    <source>
        <dbReference type="EMBL" id="WVX48399.1"/>
    </source>
</evidence>